<dbReference type="GO" id="GO:0016491">
    <property type="term" value="F:oxidoreductase activity"/>
    <property type="evidence" value="ECO:0007669"/>
    <property type="project" value="InterPro"/>
</dbReference>
<accession>A0A0A9DTF9</accession>
<dbReference type="PANTHER" id="PTHR11908">
    <property type="entry name" value="XANTHINE DEHYDROGENASE"/>
    <property type="match status" value="1"/>
</dbReference>
<feature type="domain" description="Aldehyde oxidase/xanthine dehydrogenase second molybdopterin binding" evidence="1">
    <location>
        <begin position="70"/>
        <end position="131"/>
    </location>
</feature>
<dbReference type="GO" id="GO:0005506">
    <property type="term" value="F:iron ion binding"/>
    <property type="evidence" value="ECO:0007669"/>
    <property type="project" value="InterPro"/>
</dbReference>
<dbReference type="InterPro" id="IPR046867">
    <property type="entry name" value="AldOxase/xan_DH_MoCoBD2"/>
</dbReference>
<evidence type="ECO:0000313" key="2">
    <source>
        <dbReference type="EMBL" id="JAD91864.1"/>
    </source>
</evidence>
<organism evidence="2">
    <name type="scientific">Arundo donax</name>
    <name type="common">Giant reed</name>
    <name type="synonym">Donax arundinaceus</name>
    <dbReference type="NCBI Taxonomy" id="35708"/>
    <lineage>
        <taxon>Eukaryota</taxon>
        <taxon>Viridiplantae</taxon>
        <taxon>Streptophyta</taxon>
        <taxon>Embryophyta</taxon>
        <taxon>Tracheophyta</taxon>
        <taxon>Spermatophyta</taxon>
        <taxon>Magnoliopsida</taxon>
        <taxon>Liliopsida</taxon>
        <taxon>Poales</taxon>
        <taxon>Poaceae</taxon>
        <taxon>PACMAD clade</taxon>
        <taxon>Arundinoideae</taxon>
        <taxon>Arundineae</taxon>
        <taxon>Arundo</taxon>
    </lineage>
</organism>
<reference evidence="2" key="1">
    <citation type="submission" date="2014-09" db="EMBL/GenBank/DDBJ databases">
        <authorList>
            <person name="Magalhaes I.L.F."/>
            <person name="Oliveira U."/>
            <person name="Santos F.R."/>
            <person name="Vidigal T.H.D.A."/>
            <person name="Brescovit A.D."/>
            <person name="Santos A.J."/>
        </authorList>
    </citation>
    <scope>NUCLEOTIDE SEQUENCE</scope>
    <source>
        <tissue evidence="2">Shoot tissue taken approximately 20 cm above the soil surface</tissue>
    </source>
</reference>
<protein>
    <submittedName>
        <fullName evidence="2">Cl1856_1</fullName>
    </submittedName>
</protein>
<dbReference type="Gene3D" id="3.30.365.10">
    <property type="entry name" value="Aldehyde oxidase/xanthine dehydrogenase, molybdopterin binding domain"/>
    <property type="match status" value="3"/>
</dbReference>
<dbReference type="InterPro" id="IPR016208">
    <property type="entry name" value="Ald_Oxase/xanthine_DH-like"/>
</dbReference>
<name>A0A0A9DTF9_ARUDO</name>
<dbReference type="SUPFAM" id="SSF56003">
    <property type="entry name" value="Molybdenum cofactor-binding domain"/>
    <property type="match status" value="1"/>
</dbReference>
<dbReference type="Pfam" id="PF20256">
    <property type="entry name" value="MoCoBD_2"/>
    <property type="match status" value="1"/>
</dbReference>
<evidence type="ECO:0000259" key="1">
    <source>
        <dbReference type="Pfam" id="PF20256"/>
    </source>
</evidence>
<proteinExistence type="predicted"/>
<reference evidence="2" key="2">
    <citation type="journal article" date="2015" name="Data Brief">
        <title>Shoot transcriptome of the giant reed, Arundo donax.</title>
        <authorList>
            <person name="Barrero R.A."/>
            <person name="Guerrero F.D."/>
            <person name="Moolhuijzen P."/>
            <person name="Goolsby J.A."/>
            <person name="Tidwell J."/>
            <person name="Bellgard S.E."/>
            <person name="Bellgard M.I."/>
        </authorList>
    </citation>
    <scope>NUCLEOTIDE SEQUENCE</scope>
    <source>
        <tissue evidence="2">Shoot tissue taken approximately 20 cm above the soil surface</tissue>
    </source>
</reference>
<dbReference type="EMBL" id="GBRH01206031">
    <property type="protein sequence ID" value="JAD91864.1"/>
    <property type="molecule type" value="Transcribed_RNA"/>
</dbReference>
<dbReference type="AlphaFoldDB" id="A0A0A9DTF9"/>
<sequence length="131" mass="14201">MRAPGDTQGSLITEAIIEHVASVLSIDANRVRKKNFHTYGSLALFFPKSAGEASAYTLHSIFDRLALTSSYLHCSDSIKQFNSCNKWRKRGISCVPLIFNIAPRPAPGRVSVLKDGSILVEVGGIEIGQGL</sequence>
<dbReference type="PANTHER" id="PTHR11908:SF89">
    <property type="entry name" value="ALDEHYDE OXIDASE-LIKE PROTEIN-RELATED"/>
    <property type="match status" value="1"/>
</dbReference>
<dbReference type="InterPro" id="IPR037165">
    <property type="entry name" value="AldOxase/xan_DH_Mopterin-bd_sf"/>
</dbReference>